<dbReference type="Proteomes" id="UP000193017">
    <property type="component" value="Chromosome"/>
</dbReference>
<keyword evidence="4" id="KW-0560">Oxidoreductase</keyword>
<name>A0A1W6CVW1_9RHOB</name>
<dbReference type="Pfam" id="PF00296">
    <property type="entry name" value="Bac_luciferase"/>
    <property type="match status" value="1"/>
</dbReference>
<accession>A0A1W6CVW1</accession>
<gene>
    <name evidence="4" type="ORF">B0A89_04635</name>
</gene>
<evidence type="ECO:0000256" key="2">
    <source>
        <dbReference type="ARBA" id="ARBA00074555"/>
    </source>
</evidence>
<keyword evidence="5" id="KW-1185">Reference proteome</keyword>
<dbReference type="PANTHER" id="PTHR30137">
    <property type="entry name" value="LUCIFERASE-LIKE MONOOXYGENASE"/>
    <property type="match status" value="1"/>
</dbReference>
<dbReference type="Gene3D" id="3.20.20.30">
    <property type="entry name" value="Luciferase-like domain"/>
    <property type="match status" value="1"/>
</dbReference>
<dbReference type="EMBL" id="CP020612">
    <property type="protein sequence ID" value="ARJ69023.1"/>
    <property type="molecule type" value="Genomic_DNA"/>
</dbReference>
<evidence type="ECO:0000313" key="5">
    <source>
        <dbReference type="Proteomes" id="UP000193017"/>
    </source>
</evidence>
<dbReference type="AlphaFoldDB" id="A0A1W6CVW1"/>
<evidence type="ECO:0000259" key="3">
    <source>
        <dbReference type="Pfam" id="PF00296"/>
    </source>
</evidence>
<sequence>MDISILDLAPVPEGSDARTAIANGVRLAQAAERQGYARYWLAEHHNMPGIASAATAVLIGHVAGHTSTIRVGAGGIMLPNHAPLAVAEAFGTLATIHGPRIDLGLGRAPGGDGAVMHALRRGMGRNDDFPGDVVELLTYLGPEREGAPVAAHPGQGTDVPVWILGSSLYGASMAAALGLPYAFASHFAPNDLDEAVRLYRSRFQPGPWGEAPRFMLAANLIAADTDAAAHRLRTSQQQSFYRLRTGRPGLLPPPVDDLDAVVPPQYQPTIDAALRVAAVGGPEAVKDQLDALIARYQPDELILTGNIWDPEARLRSFAIGAEVMGLSPR</sequence>
<dbReference type="InterPro" id="IPR050766">
    <property type="entry name" value="Bact_Lucif_Oxidored"/>
</dbReference>
<dbReference type="FunFam" id="3.20.20.30:FF:000002">
    <property type="entry name" value="LLM class flavin-dependent oxidoreductase"/>
    <property type="match status" value="1"/>
</dbReference>
<dbReference type="SUPFAM" id="SSF51679">
    <property type="entry name" value="Bacterial luciferase-like"/>
    <property type="match status" value="1"/>
</dbReference>
<dbReference type="RefSeq" id="WP_085377138.1">
    <property type="nucleotide sequence ID" value="NZ_CP020612.1"/>
</dbReference>
<dbReference type="KEGG" id="pcon:B0A89_04635"/>
<dbReference type="PANTHER" id="PTHR30137:SF6">
    <property type="entry name" value="LUCIFERASE-LIKE MONOOXYGENASE"/>
    <property type="match status" value="1"/>
</dbReference>
<feature type="domain" description="Luciferase-like" evidence="3">
    <location>
        <begin position="1"/>
        <end position="292"/>
    </location>
</feature>
<evidence type="ECO:0000313" key="4">
    <source>
        <dbReference type="EMBL" id="ARJ69023.1"/>
    </source>
</evidence>
<dbReference type="CDD" id="cd00347">
    <property type="entry name" value="Flavin_utilizing_monoxygenases"/>
    <property type="match status" value="1"/>
</dbReference>
<dbReference type="InterPro" id="IPR011251">
    <property type="entry name" value="Luciferase-like_dom"/>
</dbReference>
<comment type="similarity">
    <text evidence="1">To bacterial alkanal monooxygenase alpha and beta chains.</text>
</comment>
<dbReference type="GO" id="GO:0004497">
    <property type="term" value="F:monooxygenase activity"/>
    <property type="evidence" value="ECO:0007669"/>
    <property type="project" value="UniProtKB-KW"/>
</dbReference>
<dbReference type="GO" id="GO:0005829">
    <property type="term" value="C:cytosol"/>
    <property type="evidence" value="ECO:0007669"/>
    <property type="project" value="TreeGrafter"/>
</dbReference>
<dbReference type="OrthoDB" id="9780518at2"/>
<dbReference type="STRING" id="1945662.B0A89_04635"/>
<dbReference type="InterPro" id="IPR019949">
    <property type="entry name" value="CmoO-like"/>
</dbReference>
<dbReference type="NCBIfam" id="TIGR03558">
    <property type="entry name" value="oxido_grp_1"/>
    <property type="match status" value="1"/>
</dbReference>
<dbReference type="InterPro" id="IPR036661">
    <property type="entry name" value="Luciferase-like_sf"/>
</dbReference>
<keyword evidence="4" id="KW-0503">Monooxygenase</keyword>
<organism evidence="4 5">
    <name type="scientific">Paracoccus contaminans</name>
    <dbReference type="NCBI Taxonomy" id="1945662"/>
    <lineage>
        <taxon>Bacteria</taxon>
        <taxon>Pseudomonadati</taxon>
        <taxon>Pseudomonadota</taxon>
        <taxon>Alphaproteobacteria</taxon>
        <taxon>Rhodobacterales</taxon>
        <taxon>Paracoccaceae</taxon>
        <taxon>Paracoccus</taxon>
    </lineage>
</organism>
<dbReference type="GO" id="GO:0016705">
    <property type="term" value="F:oxidoreductase activity, acting on paired donors, with incorporation or reduction of molecular oxygen"/>
    <property type="evidence" value="ECO:0007669"/>
    <property type="project" value="InterPro"/>
</dbReference>
<evidence type="ECO:0000256" key="1">
    <source>
        <dbReference type="ARBA" id="ARBA00007789"/>
    </source>
</evidence>
<reference evidence="4 5" key="1">
    <citation type="submission" date="2017-03" db="EMBL/GenBank/DDBJ databases">
        <title>Genome sequence of Paracoccus contaminans isolated from a water microcosm.</title>
        <authorList>
            <person name="Aurass P."/>
            <person name="Karste S."/>
            <person name="Trost E."/>
            <person name="Glaeser S.P."/>
            <person name="Kaempfer P."/>
            <person name="Flieger A."/>
        </authorList>
    </citation>
    <scope>NUCLEOTIDE SEQUENCE [LARGE SCALE GENOMIC DNA]</scope>
    <source>
        <strain evidence="5">RKI 16-01929T\LMG 29738T\CCM 8701T\CIP 111112T</strain>
    </source>
</reference>
<proteinExistence type="predicted"/>
<protein>
    <recommendedName>
        <fullName evidence="2">Luciferase-like monooxygenase</fullName>
    </recommendedName>
</protein>